<dbReference type="AlphaFoldDB" id="A0A8H6VEU8"/>
<dbReference type="PANTHER" id="PTHR14187:SF81">
    <property type="entry name" value="HSP70 FAMILY PROTEIN (AFU_ORTHOLOGUE AFUA_4G14040)"/>
    <property type="match status" value="1"/>
</dbReference>
<dbReference type="OrthoDB" id="2963168at2759"/>
<organism evidence="2 3">
    <name type="scientific">Pseudocercospora fuligena</name>
    <dbReference type="NCBI Taxonomy" id="685502"/>
    <lineage>
        <taxon>Eukaryota</taxon>
        <taxon>Fungi</taxon>
        <taxon>Dikarya</taxon>
        <taxon>Ascomycota</taxon>
        <taxon>Pezizomycotina</taxon>
        <taxon>Dothideomycetes</taxon>
        <taxon>Dothideomycetidae</taxon>
        <taxon>Mycosphaerellales</taxon>
        <taxon>Mycosphaerellaceae</taxon>
        <taxon>Pseudocercospora</taxon>
    </lineage>
</organism>
<evidence type="ECO:0000313" key="3">
    <source>
        <dbReference type="Proteomes" id="UP000660729"/>
    </source>
</evidence>
<dbReference type="PANTHER" id="PTHR14187">
    <property type="entry name" value="ALPHA KINASE/ELONGATION FACTOR 2 KINASE"/>
    <property type="match status" value="1"/>
</dbReference>
<dbReference type="EMBL" id="JABCIY010000178">
    <property type="protein sequence ID" value="KAF7189778.1"/>
    <property type="molecule type" value="Genomic_DNA"/>
</dbReference>
<dbReference type="Gene3D" id="3.30.420.40">
    <property type="match status" value="1"/>
</dbReference>
<evidence type="ECO:0000256" key="1">
    <source>
        <dbReference type="SAM" id="MobiDB-lite"/>
    </source>
</evidence>
<sequence length="643" mass="71808">MSKRSNSLVASLRRPFRRKDRDKNETVSRGSSIYSQSISPSCAPTLATPYLKHNSHLLKSPIGSIGSSRIQELSRKLHKIIVGVDFGTTYTGVSWVTTEDATQKTVEDIICIRDWPGPVKDADFSWKTPSCISYGTNNDIDHNTWGYEVLPRMKCFSWMKLLLEPQQASKYDVTSLTVSVGAGVLDLPEGKTPVELCADFLREIVIFAYGQLSRRHSEETLSVTPLEFWFTVPAVWSDKAKMQTLHAIQRAGVLAGIPALAGSEVYLIREPEAAAIATLSAQSKSSGVVPQVRTGDSVLICDCGGGTVDITTYKVTQISPKLEFEELLVGVGGKCGSTYIDREFMAWMDRQFGTSYANLPVEKRGPRSRFMRDFESHKRDFGKAQDIHDESRYYEMELVMKDVDCPRYYDEDNGTVKIYNKDFRRFFEPVIQKIKSLLASQIEADLRTFGVPTIKESVLNGLRQMRVWLTKCRRSFSSRNLRLLCPEHPQAAIAKGAALSGLLNIRPSSRKCRRHYGGDVVSEETKIELELEAYAVDGVPVTNQVTVYYCNLDVPPENRKDEGAHKLVTFECDTSKCNLNGCRSKMIGDEKVHSVPAVFGIEFGRKQGVLGFSCRLNGTEVGATTVTFDGQENMQDIKPCAVQ</sequence>
<dbReference type="CDD" id="cd10170">
    <property type="entry name" value="ASKHA_NBD_HSP70"/>
    <property type="match status" value="1"/>
</dbReference>
<gene>
    <name evidence="2" type="ORF">HII31_08885</name>
</gene>
<keyword evidence="3" id="KW-1185">Reference proteome</keyword>
<feature type="compositionally biased region" description="Low complexity" evidence="1">
    <location>
        <begin position="28"/>
        <end position="38"/>
    </location>
</feature>
<proteinExistence type="predicted"/>
<dbReference type="SUPFAM" id="SSF53067">
    <property type="entry name" value="Actin-like ATPase domain"/>
    <property type="match status" value="2"/>
</dbReference>
<feature type="region of interest" description="Disordered" evidence="1">
    <location>
        <begin position="1"/>
        <end position="38"/>
    </location>
</feature>
<comment type="caution">
    <text evidence="2">The sequence shown here is derived from an EMBL/GenBank/DDBJ whole genome shotgun (WGS) entry which is preliminary data.</text>
</comment>
<dbReference type="Proteomes" id="UP000660729">
    <property type="component" value="Unassembled WGS sequence"/>
</dbReference>
<accession>A0A8H6VEU8</accession>
<reference evidence="2" key="1">
    <citation type="submission" date="2020-04" db="EMBL/GenBank/DDBJ databases">
        <title>Draft genome resource of the tomato pathogen Pseudocercospora fuligena.</title>
        <authorList>
            <person name="Zaccaron A."/>
        </authorList>
    </citation>
    <scope>NUCLEOTIDE SEQUENCE</scope>
    <source>
        <strain evidence="2">PF001</strain>
    </source>
</reference>
<evidence type="ECO:0000313" key="2">
    <source>
        <dbReference type="EMBL" id="KAF7189778.1"/>
    </source>
</evidence>
<name>A0A8H6VEU8_9PEZI</name>
<protein>
    <submittedName>
        <fullName evidence="2">Heat shock 70 kDa protein 12B</fullName>
    </submittedName>
</protein>
<keyword evidence="2" id="KW-0346">Stress response</keyword>
<dbReference type="InterPro" id="IPR043129">
    <property type="entry name" value="ATPase_NBD"/>
</dbReference>